<comment type="caution">
    <text evidence="1">The sequence shown here is derived from an EMBL/GenBank/DDBJ whole genome shotgun (WGS) entry which is preliminary data.</text>
</comment>
<dbReference type="AlphaFoldDB" id="S7T933"/>
<organism evidence="1 2">
    <name type="scientific">Alkalidesulfovibrio alkalitolerans DSM 16529</name>
    <dbReference type="NCBI Taxonomy" id="1121439"/>
    <lineage>
        <taxon>Bacteria</taxon>
        <taxon>Pseudomonadati</taxon>
        <taxon>Thermodesulfobacteriota</taxon>
        <taxon>Desulfovibrionia</taxon>
        <taxon>Desulfovibrionales</taxon>
        <taxon>Desulfovibrionaceae</taxon>
        <taxon>Alkalidesulfovibrio</taxon>
    </lineage>
</organism>
<dbReference type="Proteomes" id="UP000014975">
    <property type="component" value="Unassembled WGS sequence"/>
</dbReference>
<sequence>MVAVKHFSAIAAILTLALCVWTAGMGLDFPHLKPGHHANVTVSAAFGDGSSALLFGPADPAPGKDCCSDDSTCEQCACHFQFLVQAEQAATLSGPGSLLPPSPARHYEEFILGPPIPPPPHLS</sequence>
<name>S7T933_9BACT</name>
<dbReference type="RefSeq" id="WP_020887180.1">
    <property type="nucleotide sequence ID" value="NZ_ATHI01000026.1"/>
</dbReference>
<accession>S7T933</accession>
<reference evidence="1 2" key="1">
    <citation type="journal article" date="2013" name="Genome Announc.">
        <title>Draft genome sequences for three mercury-methylating, sulfate-reducing bacteria.</title>
        <authorList>
            <person name="Brown S.D."/>
            <person name="Hurt R.A.Jr."/>
            <person name="Gilmour C.C."/>
            <person name="Elias D.A."/>
        </authorList>
    </citation>
    <scope>NUCLEOTIDE SEQUENCE [LARGE SCALE GENOMIC DNA]</scope>
    <source>
        <strain evidence="1 2">DSM 16529</strain>
    </source>
</reference>
<evidence type="ECO:0000313" key="2">
    <source>
        <dbReference type="Proteomes" id="UP000014975"/>
    </source>
</evidence>
<proteinExistence type="predicted"/>
<dbReference type="STRING" id="1121439.dsat_0486"/>
<dbReference type="EMBL" id="ATHI01000026">
    <property type="protein sequence ID" value="EPR33045.1"/>
    <property type="molecule type" value="Genomic_DNA"/>
</dbReference>
<gene>
    <name evidence="1" type="ORF">dsat_0486</name>
</gene>
<keyword evidence="2" id="KW-1185">Reference proteome</keyword>
<protein>
    <submittedName>
        <fullName evidence="1">Uncharacterized protein</fullName>
    </submittedName>
</protein>
<evidence type="ECO:0000313" key="1">
    <source>
        <dbReference type="EMBL" id="EPR33045.1"/>
    </source>
</evidence>
<dbReference type="PATRIC" id="fig|1121439.3.peg.1840"/>